<protein>
    <submittedName>
        <fullName evidence="1">Uncharacterized protein</fullName>
    </submittedName>
</protein>
<proteinExistence type="predicted"/>
<sequence length="60" mass="6436">MTGWRDTLPTIRSIVADQVACLEARTYPEPLGLPVDLLVSDDSGEERLPLPAPQFDGGVG</sequence>
<reference evidence="1" key="1">
    <citation type="submission" date="2020-02" db="EMBL/GenBank/DDBJ databases">
        <authorList>
            <person name="Meier V. D."/>
        </authorList>
    </citation>
    <scope>NUCLEOTIDE SEQUENCE</scope>
    <source>
        <strain evidence="1">AVDCRST_MAG70</strain>
    </source>
</reference>
<accession>A0A6J4US86</accession>
<evidence type="ECO:0000313" key="1">
    <source>
        <dbReference type="EMBL" id="CAA9557688.1"/>
    </source>
</evidence>
<dbReference type="AlphaFoldDB" id="A0A6J4US86"/>
<name>A0A6J4US86_9BACT</name>
<gene>
    <name evidence="1" type="ORF">AVDCRST_MAG70-1416</name>
</gene>
<dbReference type="EMBL" id="CADCWH010000227">
    <property type="protein sequence ID" value="CAA9557688.1"/>
    <property type="molecule type" value="Genomic_DNA"/>
</dbReference>
<organism evidence="1">
    <name type="scientific">uncultured Thermomicrobiales bacterium</name>
    <dbReference type="NCBI Taxonomy" id="1645740"/>
    <lineage>
        <taxon>Bacteria</taxon>
        <taxon>Pseudomonadati</taxon>
        <taxon>Thermomicrobiota</taxon>
        <taxon>Thermomicrobia</taxon>
        <taxon>Thermomicrobiales</taxon>
        <taxon>environmental samples</taxon>
    </lineage>
</organism>